<accession>A0ABP0RQW4</accession>
<dbReference type="Proteomes" id="UP001642464">
    <property type="component" value="Unassembled WGS sequence"/>
</dbReference>
<evidence type="ECO:0008006" key="3">
    <source>
        <dbReference type="Google" id="ProtNLM"/>
    </source>
</evidence>
<evidence type="ECO:0000313" key="2">
    <source>
        <dbReference type="Proteomes" id="UP001642464"/>
    </source>
</evidence>
<reference evidence="1 2" key="1">
    <citation type="submission" date="2024-02" db="EMBL/GenBank/DDBJ databases">
        <authorList>
            <person name="Chen Y."/>
            <person name="Shah S."/>
            <person name="Dougan E. K."/>
            <person name="Thang M."/>
            <person name="Chan C."/>
        </authorList>
    </citation>
    <scope>NUCLEOTIDE SEQUENCE [LARGE SCALE GENOMIC DNA]</scope>
</reference>
<name>A0ABP0RQW4_9DINO</name>
<organism evidence="1 2">
    <name type="scientific">Durusdinium trenchii</name>
    <dbReference type="NCBI Taxonomy" id="1381693"/>
    <lineage>
        <taxon>Eukaryota</taxon>
        <taxon>Sar</taxon>
        <taxon>Alveolata</taxon>
        <taxon>Dinophyceae</taxon>
        <taxon>Suessiales</taxon>
        <taxon>Symbiodiniaceae</taxon>
        <taxon>Durusdinium</taxon>
    </lineage>
</organism>
<dbReference type="EMBL" id="CAXAMM010042051">
    <property type="protein sequence ID" value="CAK9102699.1"/>
    <property type="molecule type" value="Genomic_DNA"/>
</dbReference>
<dbReference type="Gene3D" id="1.25.40.10">
    <property type="entry name" value="Tetratricopeptide repeat domain"/>
    <property type="match status" value="1"/>
</dbReference>
<keyword evidence="2" id="KW-1185">Reference proteome</keyword>
<comment type="caution">
    <text evidence="1">The sequence shown here is derived from an EMBL/GenBank/DDBJ whole genome shotgun (WGS) entry which is preliminary data.</text>
</comment>
<protein>
    <recommendedName>
        <fullName evidence="3">Pentatricopeptide repeat-containing protein</fullName>
    </recommendedName>
</protein>
<evidence type="ECO:0000313" key="1">
    <source>
        <dbReference type="EMBL" id="CAK9102699.1"/>
    </source>
</evidence>
<dbReference type="InterPro" id="IPR011990">
    <property type="entry name" value="TPR-like_helical_dom_sf"/>
</dbReference>
<sequence length="75" mass="8572">MSKRDLVPEPRHFSSSITALGLCSEWQRALWLWRDAKDIADAEGFSIMATALASSKQWMEALEVLADMREQEQQC</sequence>
<proteinExistence type="predicted"/>
<gene>
    <name evidence="1" type="ORF">SCF082_LOCUS47998</name>
</gene>